<keyword evidence="3 8" id="KW-0540">Nuclease</keyword>
<dbReference type="AlphaFoldDB" id="A0A240E574"/>
<comment type="similarity">
    <text evidence="7 8">Belongs to the PINc/VapC protein family.</text>
</comment>
<evidence type="ECO:0000256" key="3">
    <source>
        <dbReference type="ARBA" id="ARBA00022722"/>
    </source>
</evidence>
<organism evidence="10 11">
    <name type="scientific">Acinetobacter puyangensis</name>
    <dbReference type="NCBI Taxonomy" id="1096779"/>
    <lineage>
        <taxon>Bacteria</taxon>
        <taxon>Pseudomonadati</taxon>
        <taxon>Pseudomonadota</taxon>
        <taxon>Gammaproteobacteria</taxon>
        <taxon>Moraxellales</taxon>
        <taxon>Moraxellaceae</taxon>
        <taxon>Acinetobacter</taxon>
    </lineage>
</organism>
<dbReference type="EC" id="3.1.-.-" evidence="8"/>
<comment type="cofactor">
    <cofactor evidence="1 8">
        <name>Mg(2+)</name>
        <dbReference type="ChEBI" id="CHEBI:18420"/>
    </cofactor>
</comment>
<feature type="binding site" evidence="8">
    <location>
        <position position="96"/>
    </location>
    <ligand>
        <name>Mg(2+)</name>
        <dbReference type="ChEBI" id="CHEBI:18420"/>
    </ligand>
</feature>
<dbReference type="SUPFAM" id="SSF88723">
    <property type="entry name" value="PIN domain-like"/>
    <property type="match status" value="1"/>
</dbReference>
<dbReference type="HAMAP" id="MF_00265">
    <property type="entry name" value="VapC_Nob1"/>
    <property type="match status" value="1"/>
</dbReference>
<dbReference type="InterPro" id="IPR050556">
    <property type="entry name" value="Type_II_TA_system_RNase"/>
</dbReference>
<keyword evidence="5 8" id="KW-0378">Hydrolase</keyword>
<dbReference type="SMART" id="SM00670">
    <property type="entry name" value="PINc"/>
    <property type="match status" value="1"/>
</dbReference>
<dbReference type="GO" id="GO:0004519">
    <property type="term" value="F:endonuclease activity"/>
    <property type="evidence" value="ECO:0007669"/>
    <property type="project" value="UniProtKB-KW"/>
</dbReference>
<keyword evidence="11" id="KW-1185">Reference proteome</keyword>
<name>A0A240E574_9GAMM</name>
<feature type="domain" description="PIN" evidence="9">
    <location>
        <begin position="1"/>
        <end position="119"/>
    </location>
</feature>
<gene>
    <name evidence="8" type="primary">vapC</name>
    <name evidence="10" type="ORF">SAMN05421731_101780</name>
</gene>
<evidence type="ECO:0000256" key="2">
    <source>
        <dbReference type="ARBA" id="ARBA00022649"/>
    </source>
</evidence>
<dbReference type="GO" id="GO:0000287">
    <property type="term" value="F:magnesium ion binding"/>
    <property type="evidence" value="ECO:0007669"/>
    <property type="project" value="UniProtKB-UniRule"/>
</dbReference>
<dbReference type="InterPro" id="IPR022907">
    <property type="entry name" value="VapC_family"/>
</dbReference>
<evidence type="ECO:0000256" key="5">
    <source>
        <dbReference type="ARBA" id="ARBA00022801"/>
    </source>
</evidence>
<comment type="function">
    <text evidence="8">Toxic component of a toxin-antitoxin (TA) system. An RNase.</text>
</comment>
<evidence type="ECO:0000256" key="1">
    <source>
        <dbReference type="ARBA" id="ARBA00001946"/>
    </source>
</evidence>
<dbReference type="PANTHER" id="PTHR33653">
    <property type="entry name" value="RIBONUCLEASE VAPC2"/>
    <property type="match status" value="1"/>
</dbReference>
<dbReference type="GO" id="GO:0016787">
    <property type="term" value="F:hydrolase activity"/>
    <property type="evidence" value="ECO:0007669"/>
    <property type="project" value="UniProtKB-KW"/>
</dbReference>
<dbReference type="EMBL" id="OANT01000001">
    <property type="protein sequence ID" value="SNX43736.1"/>
    <property type="molecule type" value="Genomic_DNA"/>
</dbReference>
<feature type="binding site" evidence="8">
    <location>
        <position position="6"/>
    </location>
    <ligand>
        <name>Mg(2+)</name>
        <dbReference type="ChEBI" id="CHEBI:18420"/>
    </ligand>
</feature>
<proteinExistence type="inferred from homology"/>
<dbReference type="PANTHER" id="PTHR33653:SF1">
    <property type="entry name" value="RIBONUCLEASE VAPC2"/>
    <property type="match status" value="1"/>
</dbReference>
<dbReference type="Proteomes" id="UP000219042">
    <property type="component" value="Unassembled WGS sequence"/>
</dbReference>
<keyword evidence="6 8" id="KW-0460">Magnesium</keyword>
<dbReference type="CDD" id="cd18736">
    <property type="entry name" value="PIN_CcVapC1-like"/>
    <property type="match status" value="1"/>
</dbReference>
<keyword evidence="4 8" id="KW-0479">Metal-binding</keyword>
<evidence type="ECO:0000256" key="7">
    <source>
        <dbReference type="ARBA" id="ARBA00038093"/>
    </source>
</evidence>
<accession>A0A240E574</accession>
<dbReference type="InterPro" id="IPR002716">
    <property type="entry name" value="PIN_dom"/>
</dbReference>
<evidence type="ECO:0000259" key="9">
    <source>
        <dbReference type="SMART" id="SM00670"/>
    </source>
</evidence>
<evidence type="ECO:0000256" key="6">
    <source>
        <dbReference type="ARBA" id="ARBA00022842"/>
    </source>
</evidence>
<evidence type="ECO:0000256" key="8">
    <source>
        <dbReference type="HAMAP-Rule" id="MF_00265"/>
    </source>
</evidence>
<evidence type="ECO:0000256" key="4">
    <source>
        <dbReference type="ARBA" id="ARBA00022723"/>
    </source>
</evidence>
<keyword evidence="10" id="KW-0255">Endonuclease</keyword>
<dbReference type="InterPro" id="IPR029060">
    <property type="entry name" value="PIN-like_dom_sf"/>
</dbReference>
<evidence type="ECO:0000313" key="11">
    <source>
        <dbReference type="Proteomes" id="UP000219042"/>
    </source>
</evidence>
<evidence type="ECO:0000313" key="10">
    <source>
        <dbReference type="EMBL" id="SNX43736.1"/>
    </source>
</evidence>
<keyword evidence="8" id="KW-0800">Toxin</keyword>
<dbReference type="OrthoDB" id="9796690at2"/>
<dbReference type="GO" id="GO:0090729">
    <property type="term" value="F:toxin activity"/>
    <property type="evidence" value="ECO:0007669"/>
    <property type="project" value="UniProtKB-KW"/>
</dbReference>
<protein>
    <recommendedName>
        <fullName evidence="8">Ribonuclease VapC</fullName>
        <shortName evidence="8">RNase VapC</shortName>
        <ecNumber evidence="8">3.1.-.-</ecNumber>
    </recommendedName>
    <alternativeName>
        <fullName evidence="8">Toxin VapC</fullName>
    </alternativeName>
</protein>
<dbReference type="Gene3D" id="3.40.50.1010">
    <property type="entry name" value="5'-nuclease"/>
    <property type="match status" value="1"/>
</dbReference>
<dbReference type="GO" id="GO:0004540">
    <property type="term" value="F:RNA nuclease activity"/>
    <property type="evidence" value="ECO:0007669"/>
    <property type="project" value="InterPro"/>
</dbReference>
<sequence length="133" mass="15083">MRYMLDTNICIYLIKNDPAHVAKKFAHLNYGDAVISVITLAELRFGAFISKYREQEEQAILGLLEDIPVLSFDETITFSYAKLRAAIPDRRKDALDRLIAAHAVAADCILVTNNEADFKDYPNLTWENWVSGC</sequence>
<dbReference type="Pfam" id="PF01850">
    <property type="entry name" value="PIN"/>
    <property type="match status" value="1"/>
</dbReference>
<dbReference type="RefSeq" id="WP_097077989.1">
    <property type="nucleotide sequence ID" value="NZ_BAABHT010000020.1"/>
</dbReference>
<reference evidence="11" key="1">
    <citation type="submission" date="2016-09" db="EMBL/GenBank/DDBJ databases">
        <authorList>
            <person name="Varghese N."/>
            <person name="Submissions S."/>
        </authorList>
    </citation>
    <scope>NUCLEOTIDE SEQUENCE [LARGE SCALE GENOMIC DNA]</scope>
    <source>
        <strain evidence="11">ANC 4466</strain>
    </source>
</reference>
<keyword evidence="2 8" id="KW-1277">Toxin-antitoxin system</keyword>